<dbReference type="PROSITE" id="PS51186">
    <property type="entry name" value="GNAT"/>
    <property type="match status" value="1"/>
</dbReference>
<sequence length="287" mass="32368">MNKQKGTSGTMLKGLIMQASHTELLEYHLTACGLPWRKLAPGSGAAMLQKAAESLGAPEELLCLVETDEDERIARDGGFFCIGYLNPGRTKERLSGCRILLEGFEEIDRTFLEEVHTRALGLPVTIAETGRLRIREMSLSDLPALNALCRKNGYDGMEEEEAKAYIAYMYGLYQCGMWLVFEKKSGRLIGRCGFGVADYLDFTELDLGYLTDVEYRRQGYAEEACRAVLSYGDQVLQFPQISAYVEEENTASRALLGKLGFSLIQSFRWKGKTMRRYLRRAESREEV</sequence>
<gene>
    <name evidence="2" type="ORF">OCV63_16490</name>
</gene>
<evidence type="ECO:0000313" key="3">
    <source>
        <dbReference type="Proteomes" id="UP001652461"/>
    </source>
</evidence>
<dbReference type="EMBL" id="JAOQKC010000034">
    <property type="protein sequence ID" value="MCU6698466.1"/>
    <property type="molecule type" value="Genomic_DNA"/>
</dbReference>
<dbReference type="PANTHER" id="PTHR43792">
    <property type="entry name" value="GNAT FAMILY, PUTATIVE (AFU_ORTHOLOGUE AFUA_3G00765)-RELATED-RELATED"/>
    <property type="match status" value="1"/>
</dbReference>
<accession>A0ABT2S1P5</accession>
<keyword evidence="3" id="KW-1185">Reference proteome</keyword>
<dbReference type="InterPro" id="IPR000182">
    <property type="entry name" value="GNAT_dom"/>
</dbReference>
<feature type="domain" description="N-acetyltransferase" evidence="1">
    <location>
        <begin position="132"/>
        <end position="279"/>
    </location>
</feature>
<dbReference type="Pfam" id="PF13302">
    <property type="entry name" value="Acetyltransf_3"/>
    <property type="match status" value="1"/>
</dbReference>
<comment type="caution">
    <text evidence="2">The sequence shown here is derived from an EMBL/GenBank/DDBJ whole genome shotgun (WGS) entry which is preliminary data.</text>
</comment>
<dbReference type="PANTHER" id="PTHR43792:SF1">
    <property type="entry name" value="N-ACETYLTRANSFERASE DOMAIN-CONTAINING PROTEIN"/>
    <property type="match status" value="1"/>
</dbReference>
<proteinExistence type="predicted"/>
<protein>
    <submittedName>
        <fullName evidence="2">GNAT family N-acetyltransferase</fullName>
    </submittedName>
</protein>
<organism evidence="2 3">
    <name type="scientific">Laedolimicola ammoniilytica</name>
    <dbReference type="NCBI Taxonomy" id="2981771"/>
    <lineage>
        <taxon>Bacteria</taxon>
        <taxon>Bacillati</taxon>
        <taxon>Bacillota</taxon>
        <taxon>Clostridia</taxon>
        <taxon>Lachnospirales</taxon>
        <taxon>Lachnospiraceae</taxon>
        <taxon>Laedolimicola</taxon>
    </lineage>
</organism>
<dbReference type="SUPFAM" id="SSF55729">
    <property type="entry name" value="Acyl-CoA N-acyltransferases (Nat)"/>
    <property type="match status" value="1"/>
</dbReference>
<dbReference type="Gene3D" id="3.40.630.30">
    <property type="match status" value="1"/>
</dbReference>
<evidence type="ECO:0000313" key="2">
    <source>
        <dbReference type="EMBL" id="MCU6698466.1"/>
    </source>
</evidence>
<evidence type="ECO:0000259" key="1">
    <source>
        <dbReference type="PROSITE" id="PS51186"/>
    </source>
</evidence>
<name>A0ABT2S1P5_9FIRM</name>
<dbReference type="InterPro" id="IPR016181">
    <property type="entry name" value="Acyl_CoA_acyltransferase"/>
</dbReference>
<dbReference type="RefSeq" id="WP_262670937.1">
    <property type="nucleotide sequence ID" value="NZ_JAOQKC010000034.1"/>
</dbReference>
<dbReference type="InterPro" id="IPR051531">
    <property type="entry name" value="N-acetyltransferase"/>
</dbReference>
<dbReference type="Proteomes" id="UP001652461">
    <property type="component" value="Unassembled WGS sequence"/>
</dbReference>
<reference evidence="2 3" key="1">
    <citation type="journal article" date="2021" name="ISME Commun">
        <title>Automated analysis of genomic sequences facilitates high-throughput and comprehensive description of bacteria.</title>
        <authorList>
            <person name="Hitch T.C.A."/>
        </authorList>
    </citation>
    <scope>NUCLEOTIDE SEQUENCE [LARGE SCALE GENOMIC DNA]</scope>
    <source>
        <strain evidence="2 3">Sanger_04</strain>
    </source>
</reference>